<name>A0A8J2V815_9FLAO</name>
<evidence type="ECO:0000313" key="5">
    <source>
        <dbReference type="Proteomes" id="UP000652231"/>
    </source>
</evidence>
<protein>
    <submittedName>
        <fullName evidence="4">Uncharacterized protein</fullName>
    </submittedName>
</protein>
<evidence type="ECO:0000256" key="3">
    <source>
        <dbReference type="SAM" id="Coils"/>
    </source>
</evidence>
<reference evidence="4" key="1">
    <citation type="journal article" date="2014" name="Int. J. Syst. Evol. Microbiol.">
        <title>Complete genome sequence of Corynebacterium casei LMG S-19264T (=DSM 44701T), isolated from a smear-ripened cheese.</title>
        <authorList>
            <consortium name="US DOE Joint Genome Institute (JGI-PGF)"/>
            <person name="Walter F."/>
            <person name="Albersmeier A."/>
            <person name="Kalinowski J."/>
            <person name="Ruckert C."/>
        </authorList>
    </citation>
    <scope>NUCLEOTIDE SEQUENCE</scope>
    <source>
        <strain evidence="4">CGMCC 1.12924</strain>
    </source>
</reference>
<sequence>MNISVTLAKKFTMKNVLFILSILLVTSIMSAQSKVGTIDIDHILSQMPQFTSVQSELKTYGESLDNQLKEKMAGYQSKLEEYNASVDSFSETQVEEKQSEIFNLEEEITKFRQNGIQLMRIKEDELKRPLYQKIAEAMDVIAKEQQFTQIFNTGQDGNLVYLDPAFDITDAVMEQLGIEVKE</sequence>
<feature type="coiled-coil region" evidence="3">
    <location>
        <begin position="65"/>
        <end position="114"/>
    </location>
</feature>
<comment type="caution">
    <text evidence="4">The sequence shown here is derived from an EMBL/GenBank/DDBJ whole genome shotgun (WGS) entry which is preliminary data.</text>
</comment>
<organism evidence="4 5">
    <name type="scientific">Planktosalinus lacus</name>
    <dbReference type="NCBI Taxonomy" id="1526573"/>
    <lineage>
        <taxon>Bacteria</taxon>
        <taxon>Pseudomonadati</taxon>
        <taxon>Bacteroidota</taxon>
        <taxon>Flavobacteriia</taxon>
        <taxon>Flavobacteriales</taxon>
        <taxon>Flavobacteriaceae</taxon>
        <taxon>Planktosalinus</taxon>
    </lineage>
</organism>
<dbReference type="GO" id="GO:0051082">
    <property type="term" value="F:unfolded protein binding"/>
    <property type="evidence" value="ECO:0007669"/>
    <property type="project" value="InterPro"/>
</dbReference>
<dbReference type="PANTHER" id="PTHR35089">
    <property type="entry name" value="CHAPERONE PROTEIN SKP"/>
    <property type="match status" value="1"/>
</dbReference>
<dbReference type="EMBL" id="BMGK01000002">
    <property type="protein sequence ID" value="GGD84113.1"/>
    <property type="molecule type" value="Genomic_DNA"/>
</dbReference>
<dbReference type="InterPro" id="IPR024930">
    <property type="entry name" value="Skp_dom_sf"/>
</dbReference>
<accession>A0A8J2V815</accession>
<proteinExistence type="inferred from homology"/>
<dbReference type="Proteomes" id="UP000652231">
    <property type="component" value="Unassembled WGS sequence"/>
</dbReference>
<keyword evidence="2" id="KW-0732">Signal</keyword>
<dbReference type="GO" id="GO:0005829">
    <property type="term" value="C:cytosol"/>
    <property type="evidence" value="ECO:0007669"/>
    <property type="project" value="TreeGrafter"/>
</dbReference>
<evidence type="ECO:0000313" key="4">
    <source>
        <dbReference type="EMBL" id="GGD84113.1"/>
    </source>
</evidence>
<comment type="similarity">
    <text evidence="1">Belongs to the Skp family.</text>
</comment>
<dbReference type="GO" id="GO:0050821">
    <property type="term" value="P:protein stabilization"/>
    <property type="evidence" value="ECO:0007669"/>
    <property type="project" value="TreeGrafter"/>
</dbReference>
<gene>
    <name evidence="4" type="ORF">GCM10011312_05170</name>
</gene>
<dbReference type="SMART" id="SM00935">
    <property type="entry name" value="OmpH"/>
    <property type="match status" value="1"/>
</dbReference>
<dbReference type="AlphaFoldDB" id="A0A8J2V815"/>
<evidence type="ECO:0000256" key="2">
    <source>
        <dbReference type="ARBA" id="ARBA00022729"/>
    </source>
</evidence>
<dbReference type="Gene3D" id="3.30.910.20">
    <property type="entry name" value="Skp domain"/>
    <property type="match status" value="1"/>
</dbReference>
<dbReference type="Pfam" id="PF03938">
    <property type="entry name" value="OmpH"/>
    <property type="match status" value="1"/>
</dbReference>
<dbReference type="SUPFAM" id="SSF111384">
    <property type="entry name" value="OmpH-like"/>
    <property type="match status" value="1"/>
</dbReference>
<reference evidence="4" key="2">
    <citation type="submission" date="2020-09" db="EMBL/GenBank/DDBJ databases">
        <authorList>
            <person name="Sun Q."/>
            <person name="Zhou Y."/>
        </authorList>
    </citation>
    <scope>NUCLEOTIDE SEQUENCE</scope>
    <source>
        <strain evidence="4">CGMCC 1.12924</strain>
    </source>
</reference>
<dbReference type="PANTHER" id="PTHR35089:SF1">
    <property type="entry name" value="CHAPERONE PROTEIN SKP"/>
    <property type="match status" value="1"/>
</dbReference>
<evidence type="ECO:0000256" key="1">
    <source>
        <dbReference type="ARBA" id="ARBA00009091"/>
    </source>
</evidence>
<keyword evidence="5" id="KW-1185">Reference proteome</keyword>
<keyword evidence="3" id="KW-0175">Coiled coil</keyword>
<dbReference type="InterPro" id="IPR005632">
    <property type="entry name" value="Chaperone_Skp"/>
</dbReference>